<dbReference type="AlphaFoldDB" id="A0A9Q1GWY5"/>
<keyword evidence="3" id="KW-1185">Reference proteome</keyword>
<feature type="compositionally biased region" description="Basic and acidic residues" evidence="1">
    <location>
        <begin position="116"/>
        <end position="143"/>
    </location>
</feature>
<protein>
    <submittedName>
        <fullName evidence="2">Uncharacterized protein</fullName>
    </submittedName>
</protein>
<feature type="compositionally biased region" description="Basic and acidic residues" evidence="1">
    <location>
        <begin position="9"/>
        <end position="22"/>
    </location>
</feature>
<proteinExistence type="predicted"/>
<gene>
    <name evidence="2" type="ORF">Cgig2_020566</name>
</gene>
<feature type="compositionally biased region" description="Polar residues" evidence="1">
    <location>
        <begin position="27"/>
        <end position="38"/>
    </location>
</feature>
<feature type="compositionally biased region" description="Basic and acidic residues" evidence="1">
    <location>
        <begin position="97"/>
        <end position="109"/>
    </location>
</feature>
<evidence type="ECO:0000313" key="2">
    <source>
        <dbReference type="EMBL" id="KAJ8426630.1"/>
    </source>
</evidence>
<feature type="compositionally biased region" description="Polar residues" evidence="1">
    <location>
        <begin position="69"/>
        <end position="89"/>
    </location>
</feature>
<sequence>MPLVADARINVDKEEHREDWRAGTEPAEQSKSSSSNHIYATVPDPNTTREKDDDNEDDDDSAPLRFPLRNTSQASCDLSIKKSPQNKSKAGNKPASKKSEAIEQKKETSRANSECKAIDDSKPKVTPKTKPEPKAKKEVLGEKDDEKSVGAIITLEKFNEVGASIVMRKRQPEKLPPAYGSSYVIWLTKLDNELPKDKGSYLSMLFAMFKIEPLFDGCDKEPTKFIMATLKPGQEVEMNVINIWSSMLNDLESKRIPPLQAYCSCHVIKVFFPVCHRRLFFLLCFNLREDKLEIIDNMITRTMFKVAYGEFPEKLE</sequence>
<comment type="caution">
    <text evidence="2">The sequence shown here is derived from an EMBL/GenBank/DDBJ whole genome shotgun (WGS) entry which is preliminary data.</text>
</comment>
<evidence type="ECO:0000313" key="3">
    <source>
        <dbReference type="Proteomes" id="UP001153076"/>
    </source>
</evidence>
<dbReference type="EMBL" id="JAKOGI010001258">
    <property type="protein sequence ID" value="KAJ8426630.1"/>
    <property type="molecule type" value="Genomic_DNA"/>
</dbReference>
<reference evidence="2" key="1">
    <citation type="submission" date="2022-04" db="EMBL/GenBank/DDBJ databases">
        <title>Carnegiea gigantea Genome sequencing and assembly v2.</title>
        <authorList>
            <person name="Copetti D."/>
            <person name="Sanderson M.J."/>
            <person name="Burquez A."/>
            <person name="Wojciechowski M.F."/>
        </authorList>
    </citation>
    <scope>NUCLEOTIDE SEQUENCE</scope>
    <source>
        <strain evidence="2">SGP5-SGP5p</strain>
        <tissue evidence="2">Aerial part</tissue>
    </source>
</reference>
<evidence type="ECO:0000256" key="1">
    <source>
        <dbReference type="SAM" id="MobiDB-lite"/>
    </source>
</evidence>
<organism evidence="2 3">
    <name type="scientific">Carnegiea gigantea</name>
    <dbReference type="NCBI Taxonomy" id="171969"/>
    <lineage>
        <taxon>Eukaryota</taxon>
        <taxon>Viridiplantae</taxon>
        <taxon>Streptophyta</taxon>
        <taxon>Embryophyta</taxon>
        <taxon>Tracheophyta</taxon>
        <taxon>Spermatophyta</taxon>
        <taxon>Magnoliopsida</taxon>
        <taxon>eudicotyledons</taxon>
        <taxon>Gunneridae</taxon>
        <taxon>Pentapetalae</taxon>
        <taxon>Caryophyllales</taxon>
        <taxon>Cactineae</taxon>
        <taxon>Cactaceae</taxon>
        <taxon>Cactoideae</taxon>
        <taxon>Echinocereeae</taxon>
        <taxon>Carnegiea</taxon>
    </lineage>
</organism>
<dbReference type="Proteomes" id="UP001153076">
    <property type="component" value="Unassembled WGS sequence"/>
</dbReference>
<feature type="region of interest" description="Disordered" evidence="1">
    <location>
        <begin position="1"/>
        <end position="143"/>
    </location>
</feature>
<name>A0A9Q1GWY5_9CARY</name>
<accession>A0A9Q1GWY5</accession>